<evidence type="ECO:0000313" key="2">
    <source>
        <dbReference type="EMBL" id="RGS42311.1"/>
    </source>
</evidence>
<dbReference type="EMBL" id="QRVL01000001">
    <property type="protein sequence ID" value="RGS42311.1"/>
    <property type="molecule type" value="Genomic_DNA"/>
</dbReference>
<comment type="caution">
    <text evidence="2">The sequence shown here is derived from an EMBL/GenBank/DDBJ whole genome shotgun (WGS) entry which is preliminary data.</text>
</comment>
<feature type="transmembrane region" description="Helical" evidence="1">
    <location>
        <begin position="214"/>
        <end position="234"/>
    </location>
</feature>
<dbReference type="InterPro" id="IPR021509">
    <property type="entry name" value="DUF3169"/>
</dbReference>
<keyword evidence="1" id="KW-1133">Transmembrane helix</keyword>
<protein>
    <submittedName>
        <fullName evidence="2">DUF3169 family protein</fullName>
    </submittedName>
</protein>
<keyword evidence="1" id="KW-0812">Transmembrane</keyword>
<proteinExistence type="predicted"/>
<feature type="transmembrane region" description="Helical" evidence="1">
    <location>
        <begin position="110"/>
        <end position="130"/>
    </location>
</feature>
<gene>
    <name evidence="2" type="ORF">DWX93_03000</name>
</gene>
<sequence length="268" mass="29537">MTDGTEKCNPKIEENQREDRRAFRKFIVLLLVSMVVGGITGAFSTMAAKGQADIGAGITAGLQKIAPYANLVIAAALAAWMTGMLRGGRAEYRRWDGEEEQLIEKIERKLGIGVIVTNVALIAGFFFFAAGMKSTGIDSGWEEEIPWVKIAATFLGLIAVMVVTVTAQNRIVNFTKEINPEKKGSVYDLKFQKTWIASCDEAEQLQIYRAAFRAYTAMNYAALGMFLVCFIGMLSWNFGLLPITMVLFVWLTGVIVYGVESLRMTGGR</sequence>
<reference evidence="2 3" key="1">
    <citation type="submission" date="2018-08" db="EMBL/GenBank/DDBJ databases">
        <title>A genome reference for cultivated species of the human gut microbiota.</title>
        <authorList>
            <person name="Zou Y."/>
            <person name="Xue W."/>
            <person name="Luo G."/>
        </authorList>
    </citation>
    <scope>NUCLEOTIDE SEQUENCE [LARGE SCALE GENOMIC DNA]</scope>
    <source>
        <strain evidence="2 3">AF22-12AC</strain>
    </source>
</reference>
<accession>A0A395VAH4</accession>
<evidence type="ECO:0000256" key="1">
    <source>
        <dbReference type="SAM" id="Phobius"/>
    </source>
</evidence>
<dbReference type="Pfam" id="PF11368">
    <property type="entry name" value="DUF3169"/>
    <property type="match status" value="1"/>
</dbReference>
<feature type="transmembrane region" description="Helical" evidence="1">
    <location>
        <begin position="150"/>
        <end position="167"/>
    </location>
</feature>
<dbReference type="RefSeq" id="WP_118096571.1">
    <property type="nucleotide sequence ID" value="NZ_QRVL01000001.1"/>
</dbReference>
<dbReference type="Proteomes" id="UP000266172">
    <property type="component" value="Unassembled WGS sequence"/>
</dbReference>
<organism evidence="2 3">
    <name type="scientific">Roseburia hominis</name>
    <dbReference type="NCBI Taxonomy" id="301301"/>
    <lineage>
        <taxon>Bacteria</taxon>
        <taxon>Bacillati</taxon>
        <taxon>Bacillota</taxon>
        <taxon>Clostridia</taxon>
        <taxon>Lachnospirales</taxon>
        <taxon>Lachnospiraceae</taxon>
        <taxon>Roseburia</taxon>
    </lineage>
</organism>
<feature type="transmembrane region" description="Helical" evidence="1">
    <location>
        <begin position="65"/>
        <end position="85"/>
    </location>
</feature>
<dbReference type="AlphaFoldDB" id="A0A395VAH4"/>
<keyword evidence="1" id="KW-0472">Membrane</keyword>
<feature type="transmembrane region" description="Helical" evidence="1">
    <location>
        <begin position="240"/>
        <end position="259"/>
    </location>
</feature>
<feature type="transmembrane region" description="Helical" evidence="1">
    <location>
        <begin position="26"/>
        <end position="45"/>
    </location>
</feature>
<evidence type="ECO:0000313" key="3">
    <source>
        <dbReference type="Proteomes" id="UP000266172"/>
    </source>
</evidence>
<name>A0A395VAH4_9FIRM</name>